<evidence type="ECO:0000259" key="3">
    <source>
        <dbReference type="PROSITE" id="PS50158"/>
    </source>
</evidence>
<dbReference type="GO" id="GO:0003676">
    <property type="term" value="F:nucleic acid binding"/>
    <property type="evidence" value="ECO:0007669"/>
    <property type="project" value="InterPro"/>
</dbReference>
<dbReference type="PANTHER" id="PTHR23002">
    <property type="entry name" value="ZINC FINGER CCHC DOMAIN CONTAINING PROTEIN"/>
    <property type="match status" value="1"/>
</dbReference>
<comment type="caution">
    <text evidence="4">The sequence shown here is derived from an EMBL/GenBank/DDBJ whole genome shotgun (WGS) entry which is preliminary data.</text>
</comment>
<dbReference type="Proteomes" id="UP000237271">
    <property type="component" value="Unassembled WGS sequence"/>
</dbReference>
<feature type="non-terminal residue" evidence="4">
    <location>
        <position position="1"/>
    </location>
</feature>
<dbReference type="Pfam" id="PF00098">
    <property type="entry name" value="zf-CCHC"/>
    <property type="match status" value="2"/>
</dbReference>
<sequence length="119" mass="12520">NESMETTADQRKCHNCGQVGHIRRDCPEAPSQEGGFGGYNSGAACFGCGKVGHLKRDCPTSAGGRACHDWPHPSRLPGGGTAAQVPQLRRDRPPPSGLPTGAARVTQVPPLRPDWPPSS</sequence>
<proteinExistence type="predicted"/>
<evidence type="ECO:0000313" key="4">
    <source>
        <dbReference type="EMBL" id="POM61490.1"/>
    </source>
</evidence>
<feature type="domain" description="CCHC-type" evidence="3">
    <location>
        <begin position="11"/>
        <end position="28"/>
    </location>
</feature>
<keyword evidence="5" id="KW-1185">Reference proteome</keyword>
<feature type="region of interest" description="Disordered" evidence="2">
    <location>
        <begin position="61"/>
        <end position="119"/>
    </location>
</feature>
<evidence type="ECO:0000256" key="1">
    <source>
        <dbReference type="PROSITE-ProRule" id="PRU00047"/>
    </source>
</evidence>
<accession>A0A2P4X7G4</accession>
<dbReference type="GO" id="GO:0008270">
    <property type="term" value="F:zinc ion binding"/>
    <property type="evidence" value="ECO:0007669"/>
    <property type="project" value="UniProtKB-KW"/>
</dbReference>
<keyword evidence="1" id="KW-0862">Zinc</keyword>
<protein>
    <submittedName>
        <fullName evidence="4">Universal minicircle sequence binding protein (UMSBP)</fullName>
    </submittedName>
</protein>
<dbReference type="InterPro" id="IPR036875">
    <property type="entry name" value="Znf_CCHC_sf"/>
</dbReference>
<keyword evidence="1" id="KW-0479">Metal-binding</keyword>
<evidence type="ECO:0000313" key="5">
    <source>
        <dbReference type="Proteomes" id="UP000237271"/>
    </source>
</evidence>
<dbReference type="PROSITE" id="PS50158">
    <property type="entry name" value="ZF_CCHC"/>
    <property type="match status" value="2"/>
</dbReference>
<feature type="compositionally biased region" description="Pro residues" evidence="2">
    <location>
        <begin position="110"/>
        <end position="119"/>
    </location>
</feature>
<dbReference type="InterPro" id="IPR001878">
    <property type="entry name" value="Znf_CCHC"/>
</dbReference>
<dbReference type="AlphaFoldDB" id="A0A2P4X7G4"/>
<reference evidence="4 5" key="1">
    <citation type="journal article" date="2017" name="Genome Biol. Evol.">
        <title>Phytophthora megakarya and P. palmivora, closely related causal agents of cacao black pod rot, underwent increases in genome sizes and gene numbers by different mechanisms.</title>
        <authorList>
            <person name="Ali S.S."/>
            <person name="Shao J."/>
            <person name="Lary D.J."/>
            <person name="Kronmiller B."/>
            <person name="Shen D."/>
            <person name="Strem M.D."/>
            <person name="Amoako-Attah I."/>
            <person name="Akrofi A.Y."/>
            <person name="Begoude B.A."/>
            <person name="Ten Hoopen G.M."/>
            <person name="Coulibaly K."/>
            <person name="Kebe B.I."/>
            <person name="Melnick R.L."/>
            <person name="Guiltinan M.J."/>
            <person name="Tyler B.M."/>
            <person name="Meinhardt L.W."/>
            <person name="Bailey B.A."/>
        </authorList>
    </citation>
    <scope>NUCLEOTIDE SEQUENCE [LARGE SCALE GENOMIC DNA]</scope>
    <source>
        <strain evidence="5">sbr112.9</strain>
    </source>
</reference>
<dbReference type="SMART" id="SM00343">
    <property type="entry name" value="ZnF_C2HC"/>
    <property type="match status" value="2"/>
</dbReference>
<organism evidence="4 5">
    <name type="scientific">Phytophthora palmivora</name>
    <dbReference type="NCBI Taxonomy" id="4796"/>
    <lineage>
        <taxon>Eukaryota</taxon>
        <taxon>Sar</taxon>
        <taxon>Stramenopiles</taxon>
        <taxon>Oomycota</taxon>
        <taxon>Peronosporomycetes</taxon>
        <taxon>Peronosporales</taxon>
        <taxon>Peronosporaceae</taxon>
        <taxon>Phytophthora</taxon>
    </lineage>
</organism>
<dbReference type="OrthoDB" id="196607at2759"/>
<evidence type="ECO:0000256" key="2">
    <source>
        <dbReference type="SAM" id="MobiDB-lite"/>
    </source>
</evidence>
<name>A0A2P4X7G4_9STRA</name>
<keyword evidence="1" id="KW-0863">Zinc-finger</keyword>
<dbReference type="EMBL" id="NCKW01015958">
    <property type="protein sequence ID" value="POM61490.1"/>
    <property type="molecule type" value="Genomic_DNA"/>
</dbReference>
<dbReference type="Gene3D" id="4.10.60.10">
    <property type="entry name" value="Zinc finger, CCHC-type"/>
    <property type="match status" value="2"/>
</dbReference>
<dbReference type="InterPro" id="IPR051714">
    <property type="entry name" value="Znf_CCHC_NABP"/>
</dbReference>
<feature type="domain" description="CCHC-type" evidence="3">
    <location>
        <begin position="45"/>
        <end position="59"/>
    </location>
</feature>
<dbReference type="SUPFAM" id="SSF57756">
    <property type="entry name" value="Retrovirus zinc finger-like domains"/>
    <property type="match status" value="1"/>
</dbReference>
<gene>
    <name evidence="4" type="ORF">PHPALM_29480</name>
</gene>